<name>A0A0D8XGQ7_DICVI</name>
<accession>A0A0D8XGQ7</accession>
<dbReference type="OrthoDB" id="5823398at2759"/>
<evidence type="ECO:0000313" key="2">
    <source>
        <dbReference type="Proteomes" id="UP000053766"/>
    </source>
</evidence>
<organism evidence="1 2">
    <name type="scientific">Dictyocaulus viviparus</name>
    <name type="common">Bovine lungworm</name>
    <dbReference type="NCBI Taxonomy" id="29172"/>
    <lineage>
        <taxon>Eukaryota</taxon>
        <taxon>Metazoa</taxon>
        <taxon>Ecdysozoa</taxon>
        <taxon>Nematoda</taxon>
        <taxon>Chromadorea</taxon>
        <taxon>Rhabditida</taxon>
        <taxon>Rhabditina</taxon>
        <taxon>Rhabditomorpha</taxon>
        <taxon>Strongyloidea</taxon>
        <taxon>Metastrongylidae</taxon>
        <taxon>Dictyocaulus</taxon>
    </lineage>
</organism>
<protein>
    <submittedName>
        <fullName evidence="1">Uncharacterized protein</fullName>
    </submittedName>
</protein>
<reference evidence="1 2" key="1">
    <citation type="submission" date="2013-11" db="EMBL/GenBank/DDBJ databases">
        <title>Draft genome of the bovine lungworm Dictyocaulus viviparus.</title>
        <authorList>
            <person name="Mitreva M."/>
        </authorList>
    </citation>
    <scope>NUCLEOTIDE SEQUENCE [LARGE SCALE GENOMIC DNA]</scope>
    <source>
        <strain evidence="1 2">HannoverDv2000</strain>
    </source>
</reference>
<reference evidence="2" key="2">
    <citation type="journal article" date="2016" name="Sci. Rep.">
        <title>Dictyocaulus viviparus genome, variome and transcriptome elucidate lungworm biology and support future intervention.</title>
        <authorList>
            <person name="McNulty S.N."/>
            <person name="Strube C."/>
            <person name="Rosa B.A."/>
            <person name="Martin J.C."/>
            <person name="Tyagi R."/>
            <person name="Choi Y.J."/>
            <person name="Wang Q."/>
            <person name="Hallsworth Pepin K."/>
            <person name="Zhang X."/>
            <person name="Ozersky P."/>
            <person name="Wilson R.K."/>
            <person name="Sternberg P.W."/>
            <person name="Gasser R.B."/>
            <person name="Mitreva M."/>
        </authorList>
    </citation>
    <scope>NUCLEOTIDE SEQUENCE [LARGE SCALE GENOMIC DNA]</scope>
    <source>
        <strain evidence="2">HannoverDv2000</strain>
    </source>
</reference>
<gene>
    <name evidence="1" type="ORF">DICVIV_11100</name>
</gene>
<evidence type="ECO:0000313" key="1">
    <source>
        <dbReference type="EMBL" id="KJH42902.1"/>
    </source>
</evidence>
<dbReference type="AlphaFoldDB" id="A0A0D8XGQ7"/>
<keyword evidence="2" id="KW-1185">Reference proteome</keyword>
<sequence>MKWKRGRNSIEKYKITNIRDAAMFLHKCILLLAVYLTGTSGVSLIESYLSDKQAARRQAMLNVQFRPLMHLRGDDDWRKQIGTELLNTQMMDENGIVYDVNPTNKARISNFNPRHG</sequence>
<dbReference type="Proteomes" id="UP000053766">
    <property type="component" value="Unassembled WGS sequence"/>
</dbReference>
<dbReference type="EMBL" id="KN716612">
    <property type="protein sequence ID" value="KJH42902.1"/>
    <property type="molecule type" value="Genomic_DNA"/>
</dbReference>
<proteinExistence type="predicted"/>